<gene>
    <name evidence="2" type="ORF">AB7A72_12015</name>
</gene>
<comment type="caution">
    <text evidence="2">The sequence shown here is derived from an EMBL/GenBank/DDBJ whole genome shotgun (WGS) entry which is preliminary data.</text>
</comment>
<organism evidence="2 3">
    <name type="scientific">Comamonas sediminis</name>
    <dbReference type="NCBI Taxonomy" id="1783360"/>
    <lineage>
        <taxon>Bacteria</taxon>
        <taxon>Pseudomonadati</taxon>
        <taxon>Pseudomonadota</taxon>
        <taxon>Betaproteobacteria</taxon>
        <taxon>Burkholderiales</taxon>
        <taxon>Comamonadaceae</taxon>
        <taxon>Comamonas</taxon>
    </lineage>
</organism>
<dbReference type="RefSeq" id="WP_369460113.1">
    <property type="nucleotide sequence ID" value="NZ_JBGBDC010000004.1"/>
</dbReference>
<sequence length="84" mass="9321">MKDKELKNPPPNEETQINTTRKQHPQDPGVHAKMPHERDQSVGEVNPEPSPPIEQAHQDLKDGLVDTDERAADGRPKGSKKPTA</sequence>
<protein>
    <submittedName>
        <fullName evidence="2">Uncharacterized protein</fullName>
    </submittedName>
</protein>
<reference evidence="2 3" key="1">
    <citation type="journal article" date="2016" name="Int. J. Syst. Evol. Microbiol.">
        <title>Description of Comamonas sediminis sp. nov., isolated from lagoon sediments.</title>
        <authorList>
            <person name="Subhash Y."/>
            <person name="Bang J.J."/>
            <person name="You T.H."/>
            <person name="Lee S.S."/>
        </authorList>
    </citation>
    <scope>NUCLEOTIDE SEQUENCE [LARGE SCALE GENOMIC DNA]</scope>
    <source>
        <strain evidence="2 3">JCM 31169</strain>
    </source>
</reference>
<feature type="compositionally biased region" description="Basic and acidic residues" evidence="1">
    <location>
        <begin position="56"/>
        <end position="76"/>
    </location>
</feature>
<proteinExistence type="predicted"/>
<evidence type="ECO:0000313" key="3">
    <source>
        <dbReference type="Proteomes" id="UP001562178"/>
    </source>
</evidence>
<accession>A0ABV4B4E6</accession>
<keyword evidence="3" id="KW-1185">Reference proteome</keyword>
<dbReference type="Proteomes" id="UP001562178">
    <property type="component" value="Unassembled WGS sequence"/>
</dbReference>
<name>A0ABV4B4E6_9BURK</name>
<evidence type="ECO:0000256" key="1">
    <source>
        <dbReference type="SAM" id="MobiDB-lite"/>
    </source>
</evidence>
<dbReference type="EMBL" id="JBGBDC010000004">
    <property type="protein sequence ID" value="MEY2251731.1"/>
    <property type="molecule type" value="Genomic_DNA"/>
</dbReference>
<feature type="region of interest" description="Disordered" evidence="1">
    <location>
        <begin position="1"/>
        <end position="84"/>
    </location>
</feature>
<evidence type="ECO:0000313" key="2">
    <source>
        <dbReference type="EMBL" id="MEY2251731.1"/>
    </source>
</evidence>